<feature type="chain" id="PRO_5019167670" description="Type II secretion pathway-like protein" evidence="1">
    <location>
        <begin position="31"/>
        <end position="72"/>
    </location>
</feature>
<evidence type="ECO:0008006" key="4">
    <source>
        <dbReference type="Google" id="ProtNLM"/>
    </source>
</evidence>
<protein>
    <recommendedName>
        <fullName evidence="4">Type II secretion pathway-like protein</fullName>
    </recommendedName>
</protein>
<keyword evidence="1" id="KW-0732">Signal</keyword>
<name>A0A432ZGM1_9GAMM</name>
<comment type="caution">
    <text evidence="2">The sequence shown here is derived from an EMBL/GenBank/DDBJ whole genome shotgun (WGS) entry which is preliminary data.</text>
</comment>
<evidence type="ECO:0000313" key="2">
    <source>
        <dbReference type="EMBL" id="RUO77053.1"/>
    </source>
</evidence>
<evidence type="ECO:0000256" key="1">
    <source>
        <dbReference type="SAM" id="SignalP"/>
    </source>
</evidence>
<dbReference type="AlphaFoldDB" id="A0A432ZGM1"/>
<dbReference type="Proteomes" id="UP000287908">
    <property type="component" value="Unassembled WGS sequence"/>
</dbReference>
<sequence>MPNKMQIKQRGMAVLMTVVTLTGLSSMALAALLLQTQSLQAQQHRQWLQLKQRTELNFNQQQQAYNDSLSAD</sequence>
<dbReference type="RefSeq" id="WP_126783324.1">
    <property type="nucleotide sequence ID" value="NZ_PIQF01000001.1"/>
</dbReference>
<proteinExistence type="predicted"/>
<accession>A0A432ZGM1</accession>
<feature type="signal peptide" evidence="1">
    <location>
        <begin position="1"/>
        <end position="30"/>
    </location>
</feature>
<keyword evidence="3" id="KW-1185">Reference proteome</keyword>
<evidence type="ECO:0000313" key="3">
    <source>
        <dbReference type="Proteomes" id="UP000287908"/>
    </source>
</evidence>
<gene>
    <name evidence="2" type="ORF">CWI81_00680</name>
</gene>
<dbReference type="EMBL" id="PIQF01000001">
    <property type="protein sequence ID" value="RUO77053.1"/>
    <property type="molecule type" value="Genomic_DNA"/>
</dbReference>
<reference evidence="2 3" key="1">
    <citation type="journal article" date="2011" name="Front. Microbiol.">
        <title>Genomic signatures of strain selection and enhancement in Bacillus atrophaeus var. globigii, a historical biowarfare simulant.</title>
        <authorList>
            <person name="Gibbons H.S."/>
            <person name="Broomall S.M."/>
            <person name="McNew L.A."/>
            <person name="Daligault H."/>
            <person name="Chapman C."/>
            <person name="Bruce D."/>
            <person name="Karavis M."/>
            <person name="Krepps M."/>
            <person name="McGregor P.A."/>
            <person name="Hong C."/>
            <person name="Park K.H."/>
            <person name="Akmal A."/>
            <person name="Feldman A."/>
            <person name="Lin J.S."/>
            <person name="Chang W.E."/>
            <person name="Higgs B.W."/>
            <person name="Demirev P."/>
            <person name="Lindquist J."/>
            <person name="Liem A."/>
            <person name="Fochler E."/>
            <person name="Read T.D."/>
            <person name="Tapia R."/>
            <person name="Johnson S."/>
            <person name="Bishop-Lilly K.A."/>
            <person name="Detter C."/>
            <person name="Han C."/>
            <person name="Sozhamannan S."/>
            <person name="Rosenzweig C.N."/>
            <person name="Skowronski E.W."/>
        </authorList>
    </citation>
    <scope>NUCLEOTIDE SEQUENCE [LARGE SCALE GENOMIC DNA]</scope>
    <source>
        <strain evidence="2 3">CL-SP19</strain>
    </source>
</reference>
<organism evidence="2 3">
    <name type="scientific">Idiomarina seosinensis</name>
    <dbReference type="NCBI Taxonomy" id="281739"/>
    <lineage>
        <taxon>Bacteria</taxon>
        <taxon>Pseudomonadati</taxon>
        <taxon>Pseudomonadota</taxon>
        <taxon>Gammaproteobacteria</taxon>
        <taxon>Alteromonadales</taxon>
        <taxon>Idiomarinaceae</taxon>
        <taxon>Idiomarina</taxon>
    </lineage>
</organism>